<comment type="caution">
    <text evidence="2">The sequence shown here is derived from an EMBL/GenBank/DDBJ whole genome shotgun (WGS) entry which is preliminary data.</text>
</comment>
<dbReference type="Gene3D" id="3.10.450.50">
    <property type="match status" value="1"/>
</dbReference>
<evidence type="ECO:0000259" key="1">
    <source>
        <dbReference type="Pfam" id="PF12680"/>
    </source>
</evidence>
<evidence type="ECO:0000313" key="2">
    <source>
        <dbReference type="EMBL" id="NPT53840.1"/>
    </source>
</evidence>
<evidence type="ECO:0000313" key="3">
    <source>
        <dbReference type="Proteomes" id="UP000655523"/>
    </source>
</evidence>
<keyword evidence="2" id="KW-0413">Isomerase</keyword>
<organism evidence="2 3">
    <name type="scientific">Paraburkholderia elongata</name>
    <dbReference type="NCBI Taxonomy" id="2675747"/>
    <lineage>
        <taxon>Bacteria</taxon>
        <taxon>Pseudomonadati</taxon>
        <taxon>Pseudomonadota</taxon>
        <taxon>Betaproteobacteria</taxon>
        <taxon>Burkholderiales</taxon>
        <taxon>Burkholderiaceae</taxon>
        <taxon>Paraburkholderia</taxon>
    </lineage>
</organism>
<dbReference type="GO" id="GO:0016853">
    <property type="term" value="F:isomerase activity"/>
    <property type="evidence" value="ECO:0007669"/>
    <property type="project" value="UniProtKB-KW"/>
</dbReference>
<feature type="domain" description="SnoaL-like" evidence="1">
    <location>
        <begin position="11"/>
        <end position="119"/>
    </location>
</feature>
<dbReference type="SUPFAM" id="SSF54427">
    <property type="entry name" value="NTF2-like"/>
    <property type="match status" value="1"/>
</dbReference>
<accession>A0A972NLN8</accession>
<dbReference type="InterPro" id="IPR032710">
    <property type="entry name" value="NTF2-like_dom_sf"/>
</dbReference>
<name>A0A972NLN8_9BURK</name>
<dbReference type="EMBL" id="WOEZ01000020">
    <property type="protein sequence ID" value="NPT53840.1"/>
    <property type="molecule type" value="Genomic_DNA"/>
</dbReference>
<sequence>MGSQESHRLAQQFLEKLRSSAGPDEIASLCTPDIDWNIPGDSGALPWIGHKTGREAISDFIRDTKIMVESISFDIKEVLASDDRAVILGHVQSRISTTGKLIDSAFAIVLTFTDAKIASFLLLEDSFAVSMASRH</sequence>
<keyword evidence="3" id="KW-1185">Reference proteome</keyword>
<dbReference type="InterPro" id="IPR037401">
    <property type="entry name" value="SnoaL-like"/>
</dbReference>
<dbReference type="Pfam" id="PF12680">
    <property type="entry name" value="SnoaL_2"/>
    <property type="match status" value="1"/>
</dbReference>
<gene>
    <name evidence="2" type="ORF">GNZ13_04240</name>
</gene>
<protein>
    <submittedName>
        <fullName evidence="2">Ketosteroid isomerase</fullName>
    </submittedName>
</protein>
<proteinExistence type="predicted"/>
<dbReference type="Proteomes" id="UP000655523">
    <property type="component" value="Unassembled WGS sequence"/>
</dbReference>
<dbReference type="AlphaFoldDB" id="A0A972NLN8"/>
<reference evidence="2 3" key="1">
    <citation type="submission" date="2019-11" db="EMBL/GenBank/DDBJ databases">
        <title>Metabolism of dissolved organic matter in forest soils.</title>
        <authorList>
            <person name="Cyle K.T."/>
            <person name="Wilhelm R.C."/>
            <person name="Martinez C.E."/>
        </authorList>
    </citation>
    <scope>NUCLEOTIDE SEQUENCE [LARGE SCALE GENOMIC DNA]</scope>
    <source>
        <strain evidence="2 3">5N</strain>
    </source>
</reference>